<accession>A0ABD2KLQ4</accession>
<dbReference type="SUPFAM" id="SSF56112">
    <property type="entry name" value="Protein kinase-like (PK-like)"/>
    <property type="match status" value="1"/>
</dbReference>
<feature type="region of interest" description="Disordered" evidence="3">
    <location>
        <begin position="243"/>
        <end position="265"/>
    </location>
</feature>
<comment type="caution">
    <text evidence="5">The sequence shown here is derived from an EMBL/GenBank/DDBJ whole genome shotgun (WGS) entry which is preliminary data.</text>
</comment>
<dbReference type="AlphaFoldDB" id="A0ABD2KLQ4"/>
<reference evidence="5 6" key="1">
    <citation type="submission" date="2024-10" db="EMBL/GenBank/DDBJ databases">
        <authorList>
            <person name="Kim D."/>
        </authorList>
    </citation>
    <scope>NUCLEOTIDE SEQUENCE [LARGE SCALE GENOMIC DNA]</scope>
    <source>
        <strain evidence="5">Taebaek</strain>
    </source>
</reference>
<dbReference type="Pfam" id="PF07714">
    <property type="entry name" value="PK_Tyr_Ser-Thr"/>
    <property type="match status" value="1"/>
</dbReference>
<keyword evidence="1" id="KW-0547">Nucleotide-binding</keyword>
<dbReference type="GO" id="GO:0005524">
    <property type="term" value="F:ATP binding"/>
    <property type="evidence" value="ECO:0007669"/>
    <property type="project" value="UniProtKB-KW"/>
</dbReference>
<dbReference type="Proteomes" id="UP001620645">
    <property type="component" value="Unassembled WGS sequence"/>
</dbReference>
<feature type="domain" description="Protein kinase" evidence="4">
    <location>
        <begin position="1"/>
        <end position="236"/>
    </location>
</feature>
<evidence type="ECO:0000256" key="1">
    <source>
        <dbReference type="ARBA" id="ARBA00022741"/>
    </source>
</evidence>
<dbReference type="PRINTS" id="PR00109">
    <property type="entry name" value="TYRKINASE"/>
</dbReference>
<dbReference type="EMBL" id="JBICCN010000009">
    <property type="protein sequence ID" value="KAL3103877.1"/>
    <property type="molecule type" value="Genomic_DNA"/>
</dbReference>
<evidence type="ECO:0000313" key="5">
    <source>
        <dbReference type="EMBL" id="KAL3103877.1"/>
    </source>
</evidence>
<organism evidence="5 6">
    <name type="scientific">Heterodera schachtii</name>
    <name type="common">Sugarbeet cyst nematode worm</name>
    <name type="synonym">Tylenchus schachtii</name>
    <dbReference type="NCBI Taxonomy" id="97005"/>
    <lineage>
        <taxon>Eukaryota</taxon>
        <taxon>Metazoa</taxon>
        <taxon>Ecdysozoa</taxon>
        <taxon>Nematoda</taxon>
        <taxon>Chromadorea</taxon>
        <taxon>Rhabditida</taxon>
        <taxon>Tylenchina</taxon>
        <taxon>Tylenchomorpha</taxon>
        <taxon>Tylenchoidea</taxon>
        <taxon>Heteroderidae</taxon>
        <taxon>Heteroderinae</taxon>
        <taxon>Heterodera</taxon>
    </lineage>
</organism>
<protein>
    <recommendedName>
        <fullName evidence="4">Protein kinase domain-containing protein</fullName>
    </recommendedName>
</protein>
<dbReference type="InterPro" id="IPR000719">
    <property type="entry name" value="Prot_kinase_dom"/>
</dbReference>
<keyword evidence="2" id="KW-0067">ATP-binding</keyword>
<proteinExistence type="predicted"/>
<dbReference type="InterPro" id="IPR050198">
    <property type="entry name" value="Non-receptor_tyrosine_kinases"/>
</dbReference>
<dbReference type="PROSITE" id="PS50011">
    <property type="entry name" value="PROTEIN_KINASE_DOM"/>
    <property type="match status" value="1"/>
</dbReference>
<dbReference type="InterPro" id="IPR008266">
    <property type="entry name" value="Tyr_kinase_AS"/>
</dbReference>
<name>A0ABD2KLQ4_HETSC</name>
<evidence type="ECO:0000256" key="3">
    <source>
        <dbReference type="SAM" id="MobiDB-lite"/>
    </source>
</evidence>
<dbReference type="InterPro" id="IPR001245">
    <property type="entry name" value="Ser-Thr/Tyr_kinase_cat_dom"/>
</dbReference>
<dbReference type="PROSITE" id="PS00109">
    <property type="entry name" value="PROTEIN_KINASE_TYR"/>
    <property type="match status" value="1"/>
</dbReference>
<evidence type="ECO:0000259" key="4">
    <source>
        <dbReference type="PROSITE" id="PS50011"/>
    </source>
</evidence>
<sequence length="265" mass="30173">MILFPTLFWFRAETTLAPKRHCAETAAPKRLRRNGRAETVAPKRYRLAKYAKAKRESESPSLLDTYLKKTKRSPRSKLFMCYGAAAGLDHVHSKGILHCDIAARNCLFSENTVKVADFGLAFKGPSKPVETGKPVPIRWLSPETMRERTFTPKSDTWAYGVLCWEIFSNAQQPYQFMSNNDVAPMVLRGTRLRFPNVTPPPFAEFIRANVWTADDVRRYSMRDVLAWIEQHIDELIDDTTASRHDTTTATTTRNRGSRQGSRTGS</sequence>
<dbReference type="Gene3D" id="1.10.510.10">
    <property type="entry name" value="Transferase(Phosphotransferase) domain 1"/>
    <property type="match status" value="1"/>
</dbReference>
<dbReference type="PANTHER" id="PTHR24418">
    <property type="entry name" value="TYROSINE-PROTEIN KINASE"/>
    <property type="match status" value="1"/>
</dbReference>
<dbReference type="InterPro" id="IPR011009">
    <property type="entry name" value="Kinase-like_dom_sf"/>
</dbReference>
<evidence type="ECO:0000313" key="6">
    <source>
        <dbReference type="Proteomes" id="UP001620645"/>
    </source>
</evidence>
<keyword evidence="6" id="KW-1185">Reference proteome</keyword>
<evidence type="ECO:0000256" key="2">
    <source>
        <dbReference type="ARBA" id="ARBA00022840"/>
    </source>
</evidence>
<gene>
    <name evidence="5" type="ORF">niasHS_000871</name>
</gene>